<comment type="caution">
    <text evidence="1">The sequence shown here is derived from an EMBL/GenBank/DDBJ whole genome shotgun (WGS) entry which is preliminary data.</text>
</comment>
<evidence type="ECO:0000313" key="2">
    <source>
        <dbReference type="Proteomes" id="UP000574317"/>
    </source>
</evidence>
<proteinExistence type="predicted"/>
<evidence type="ECO:0000313" key="1">
    <source>
        <dbReference type="EMBL" id="KAF5547376.1"/>
    </source>
</evidence>
<protein>
    <submittedName>
        <fullName evidence="1">Uncharacterized protein</fullName>
    </submittedName>
</protein>
<sequence>MAQNPFTPPTMPSLPALSLPVTEDGCEELTLCLVSNLSQYKVGDFLSHLQYQVGIARHIIAKFDSTVPVNYKNATPSFHTNNPLQPRYKTFESLKDGIKWMAHEVNTGIVSFIRESRVEPSGRNPAVSLRETRLWVQLNTQPERAALEAKNLTFEQVRVILLGLEPKIKPDFDIFQTEYGKIEEEDVPKKKKKLGIKKGPTAHEVALALRHVSGQSQRLLKKGTADVNIDHIFPMVIFICSGIGLRNGVLYIIHHSYAIRLEARNAHVGATDQGRWVEAYGKLDQYDKDAVSQGFDKEAARRYLSELALCFKGGPAENEMTPMASNCHAHHRVALEAGKDTIEGR</sequence>
<reference evidence="1 2" key="1">
    <citation type="submission" date="2020-05" db="EMBL/GenBank/DDBJ databases">
        <title>Identification and distribution of gene clusters putatively required for synthesis of sphingolipid metabolism inhibitors in phylogenetically diverse species of the filamentous fungus Fusarium.</title>
        <authorList>
            <person name="Kim H.-S."/>
            <person name="Busman M."/>
            <person name="Brown D.W."/>
            <person name="Divon H."/>
            <person name="Uhlig S."/>
            <person name="Proctor R.H."/>
        </authorList>
    </citation>
    <scope>NUCLEOTIDE SEQUENCE [LARGE SCALE GENOMIC DNA]</scope>
    <source>
        <strain evidence="1 2">NRRL 25196</strain>
    </source>
</reference>
<name>A0A8H5J330_9HYPO</name>
<organism evidence="1 2">
    <name type="scientific">Fusarium napiforme</name>
    <dbReference type="NCBI Taxonomy" id="42672"/>
    <lineage>
        <taxon>Eukaryota</taxon>
        <taxon>Fungi</taxon>
        <taxon>Dikarya</taxon>
        <taxon>Ascomycota</taxon>
        <taxon>Pezizomycotina</taxon>
        <taxon>Sordariomycetes</taxon>
        <taxon>Hypocreomycetidae</taxon>
        <taxon>Hypocreales</taxon>
        <taxon>Nectriaceae</taxon>
        <taxon>Fusarium</taxon>
        <taxon>Fusarium fujikuroi species complex</taxon>
    </lineage>
</organism>
<keyword evidence="2" id="KW-1185">Reference proteome</keyword>
<dbReference type="Proteomes" id="UP000574317">
    <property type="component" value="Unassembled WGS sequence"/>
</dbReference>
<dbReference type="EMBL" id="JAAOAO010000330">
    <property type="protein sequence ID" value="KAF5547376.1"/>
    <property type="molecule type" value="Genomic_DNA"/>
</dbReference>
<dbReference type="AlphaFoldDB" id="A0A8H5J330"/>
<accession>A0A8H5J330</accession>
<gene>
    <name evidence="1" type="ORF">FNAPI_8556</name>
</gene>